<dbReference type="RefSeq" id="WP_252461699.1">
    <property type="nucleotide sequence ID" value="NZ_JAMHFX010000239.1"/>
</dbReference>
<evidence type="ECO:0000256" key="1">
    <source>
        <dbReference type="ARBA" id="ARBA00022801"/>
    </source>
</evidence>
<dbReference type="SUPFAM" id="SSF56281">
    <property type="entry name" value="Metallo-hydrolase/oxidoreductase"/>
    <property type="match status" value="1"/>
</dbReference>
<dbReference type="GO" id="GO:0004521">
    <property type="term" value="F:RNA endonuclease activity"/>
    <property type="evidence" value="ECO:0007669"/>
    <property type="project" value="TreeGrafter"/>
</dbReference>
<keyword evidence="1" id="KW-0378">Hydrolase</keyword>
<dbReference type="Gene3D" id="3.40.50.10890">
    <property type="match status" value="1"/>
</dbReference>
<feature type="domain" description="Beta-Casp" evidence="3">
    <location>
        <begin position="245"/>
        <end position="389"/>
    </location>
</feature>
<dbReference type="SMART" id="SM01027">
    <property type="entry name" value="Beta-Casp"/>
    <property type="match status" value="1"/>
</dbReference>
<organism evidence="4 5">
    <name type="scientific">Pseudomonas putida</name>
    <name type="common">Arthrobacter siderocapsulatus</name>
    <dbReference type="NCBI Taxonomy" id="303"/>
    <lineage>
        <taxon>Bacteria</taxon>
        <taxon>Pseudomonadati</taxon>
        <taxon>Pseudomonadota</taxon>
        <taxon>Gammaproteobacteria</taxon>
        <taxon>Pseudomonadales</taxon>
        <taxon>Pseudomonadaceae</taxon>
        <taxon>Pseudomonas</taxon>
    </lineage>
</organism>
<reference evidence="4" key="1">
    <citation type="submission" date="2022-05" db="EMBL/GenBank/DDBJ databases">
        <authorList>
            <person name="Yi M."/>
        </authorList>
    </citation>
    <scope>NUCLEOTIDE SEQUENCE</scope>
    <source>
        <strain evidence="4">DS2</strain>
    </source>
</reference>
<evidence type="ECO:0000259" key="2">
    <source>
        <dbReference type="SMART" id="SM00849"/>
    </source>
</evidence>
<dbReference type="InterPro" id="IPR001279">
    <property type="entry name" value="Metallo-B-lactamas"/>
</dbReference>
<protein>
    <submittedName>
        <fullName evidence="4">MBL fold metallo-hydrolase</fullName>
    </submittedName>
</protein>
<dbReference type="GO" id="GO:0016787">
    <property type="term" value="F:hydrolase activity"/>
    <property type="evidence" value="ECO:0007669"/>
    <property type="project" value="UniProtKB-KW"/>
</dbReference>
<dbReference type="PANTHER" id="PTHR11203">
    <property type="entry name" value="CLEAVAGE AND POLYADENYLATION SPECIFICITY FACTOR FAMILY MEMBER"/>
    <property type="match status" value="1"/>
</dbReference>
<dbReference type="EMBL" id="JAMHFX010000239">
    <property type="protein sequence ID" value="MCO1624121.1"/>
    <property type="molecule type" value="Genomic_DNA"/>
</dbReference>
<reference evidence="4" key="2">
    <citation type="submission" date="2023-08" db="EMBL/GenBank/DDBJ databases">
        <title>Isolation, Identification, Denitrification Characteristics of A Highly Efficient Aerobic Denitrifying Bacterial Strain DS2.</title>
        <authorList>
            <person name="Wang H."/>
        </authorList>
    </citation>
    <scope>NUCLEOTIDE SEQUENCE</scope>
    <source>
        <strain evidence="4">DS2</strain>
    </source>
</reference>
<dbReference type="Pfam" id="PF00753">
    <property type="entry name" value="Lactamase_B"/>
    <property type="match status" value="1"/>
</dbReference>
<sequence>MEYPSLSHHGGTRGVTGSCHQLHLDPTVSLLIDCGLEQGNEAPPDAQTAALGFGIQGIQALVITHVHLDHVGRIPALLAAGYRGPILCSEPSARLLPLVLEDAYKLSISSKPAQVARYLEFIRDLIVPLPFEQWHTVVERPGLACRIRLQRAGHLLGSAYVECDIQHEQTNSRYVFSGDLGACGNPLLRPVQPPERADVLVLESTYGDRLHPQAGDRRQRLEDAIDRALTDKGTILIPAFSLGRSQELLYELEDILHRKALLNTTGPAPDGEPIDWSQLPIILDSPLAQRITSVYRELHEYWNAEARACVAAGRDPLGFSQLISVDTHARHQQVVNYLKSTGRPAIVIAGNGMCSGGRIVNYLKAMLGDPRHEVMFVGYQAKGTPGAVIQASEGAEGFVQVDLDGRMYEIRAKVLTLAGYAGHADQRGLLRFAGGVSRRGAQVILVHGEQDAKRSLRHALAQSIETANILAEIRIPGD</sequence>
<proteinExistence type="predicted"/>
<gene>
    <name evidence="4" type="ORF">M8C81_26375</name>
</gene>
<dbReference type="Pfam" id="PF10996">
    <property type="entry name" value="Beta-Casp"/>
    <property type="match status" value="1"/>
</dbReference>
<dbReference type="PANTHER" id="PTHR11203:SF37">
    <property type="entry name" value="INTEGRATOR COMPLEX SUBUNIT 11"/>
    <property type="match status" value="1"/>
</dbReference>
<dbReference type="InterPro" id="IPR036866">
    <property type="entry name" value="RibonucZ/Hydroxyglut_hydro"/>
</dbReference>
<dbReference type="InterPro" id="IPR050698">
    <property type="entry name" value="MBL"/>
</dbReference>
<dbReference type="CDD" id="cd16295">
    <property type="entry name" value="TTHA0252-CPSF-like_MBL-fold"/>
    <property type="match status" value="1"/>
</dbReference>
<dbReference type="InterPro" id="IPR022712">
    <property type="entry name" value="Beta_Casp"/>
</dbReference>
<feature type="domain" description="Metallo-beta-lactamase" evidence="2">
    <location>
        <begin position="16"/>
        <end position="240"/>
    </location>
</feature>
<dbReference type="Pfam" id="PF07521">
    <property type="entry name" value="RMMBL"/>
    <property type="match status" value="1"/>
</dbReference>
<name>A0AAW5HPN4_PSEPU</name>
<dbReference type="AlphaFoldDB" id="A0AAW5HPN4"/>
<evidence type="ECO:0000259" key="3">
    <source>
        <dbReference type="SMART" id="SM01027"/>
    </source>
</evidence>
<evidence type="ECO:0000313" key="5">
    <source>
        <dbReference type="Proteomes" id="UP001202943"/>
    </source>
</evidence>
<evidence type="ECO:0000313" key="4">
    <source>
        <dbReference type="EMBL" id="MCO1624121.1"/>
    </source>
</evidence>
<accession>A0AAW5HPN4</accession>
<dbReference type="Gene3D" id="3.60.15.10">
    <property type="entry name" value="Ribonuclease Z/Hydroxyacylglutathione hydrolase-like"/>
    <property type="match status" value="1"/>
</dbReference>
<dbReference type="Proteomes" id="UP001202943">
    <property type="component" value="Unassembled WGS sequence"/>
</dbReference>
<dbReference type="InterPro" id="IPR011108">
    <property type="entry name" value="RMMBL"/>
</dbReference>
<comment type="caution">
    <text evidence="4">The sequence shown here is derived from an EMBL/GenBank/DDBJ whole genome shotgun (WGS) entry which is preliminary data.</text>
</comment>
<dbReference type="SMART" id="SM00849">
    <property type="entry name" value="Lactamase_B"/>
    <property type="match status" value="1"/>
</dbReference>